<comment type="caution">
    <text evidence="7">The sequence shown here is derived from an EMBL/GenBank/DDBJ whole genome shotgun (WGS) entry which is preliminary data.</text>
</comment>
<organism evidence="7 8">
    <name type="scientific">Veillonella dispar DORA_11</name>
    <dbReference type="NCBI Taxonomy" id="1403949"/>
    <lineage>
        <taxon>Bacteria</taxon>
        <taxon>Bacillati</taxon>
        <taxon>Bacillota</taxon>
        <taxon>Negativicutes</taxon>
        <taxon>Veillonellales</taxon>
        <taxon>Veillonellaceae</taxon>
        <taxon>Veillonella</taxon>
    </lineage>
</organism>
<keyword evidence="1" id="KW-0004">4Fe-4S</keyword>
<proteinExistence type="predicted"/>
<dbReference type="InterPro" id="IPR058240">
    <property type="entry name" value="rSAM_sf"/>
</dbReference>
<evidence type="ECO:0000256" key="5">
    <source>
        <dbReference type="ARBA" id="ARBA00023014"/>
    </source>
</evidence>
<dbReference type="InterPro" id="IPR012340">
    <property type="entry name" value="NA-bd_OB-fold"/>
</dbReference>
<reference evidence="7 8" key="1">
    <citation type="submission" date="2013-12" db="EMBL/GenBank/DDBJ databases">
        <title>A Varibaculum cambriense genome reconstructed from a premature infant gut community with otherwise low bacterial novelty that shifts toward anaerobic metabolism during the third week of life.</title>
        <authorList>
            <person name="Brown C.T."/>
            <person name="Sharon I."/>
            <person name="Thomas B.C."/>
            <person name="Castelle C.J."/>
            <person name="Morowitz M.J."/>
            <person name="Banfield J.F."/>
        </authorList>
    </citation>
    <scope>NUCLEOTIDE SEQUENCE [LARGE SCALE GENOMIC DNA]</scope>
    <source>
        <strain evidence="8">DORA_11</strain>
    </source>
</reference>
<sequence length="168" mass="18972">RNDIERLLKKIRNAPTHITLRTSIIVGFPGETDEQFEELCDFVKEIKFDNMGVFTYSQEDGTPAGAREDQIPEEVKEERYHVLMSIQAAISEENNRNLEGTIDYAMVEEIEEGENNTLLAKGRLKSQAPDVDGNMYIEDCGEDIQPGDILKVQVEQGFAYDVVATVVE</sequence>
<feature type="non-terminal residue" evidence="7">
    <location>
        <position position="1"/>
    </location>
</feature>
<evidence type="ECO:0000256" key="3">
    <source>
        <dbReference type="ARBA" id="ARBA00022723"/>
    </source>
</evidence>
<dbReference type="EMBL" id="AZMJ01000108">
    <property type="protein sequence ID" value="ETJ01450.1"/>
    <property type="molecule type" value="Genomic_DNA"/>
</dbReference>
<dbReference type="GO" id="GO:0046872">
    <property type="term" value="F:metal ion binding"/>
    <property type="evidence" value="ECO:0007669"/>
    <property type="project" value="UniProtKB-KW"/>
</dbReference>
<keyword evidence="5" id="KW-0411">Iron-sulfur</keyword>
<feature type="domain" description="Radical SAM core" evidence="6">
    <location>
        <begin position="1"/>
        <end position="93"/>
    </location>
</feature>
<keyword evidence="7" id="KW-0687">Ribonucleoprotein</keyword>
<dbReference type="SUPFAM" id="SSF102114">
    <property type="entry name" value="Radical SAM enzymes"/>
    <property type="match status" value="1"/>
</dbReference>
<dbReference type="GO" id="GO:0051539">
    <property type="term" value="F:4 iron, 4 sulfur cluster binding"/>
    <property type="evidence" value="ECO:0007669"/>
    <property type="project" value="UniProtKB-KW"/>
</dbReference>
<dbReference type="InterPro" id="IPR023404">
    <property type="entry name" value="rSAM_horseshoe"/>
</dbReference>
<dbReference type="Gene3D" id="3.80.30.20">
    <property type="entry name" value="tm_1862 like domain"/>
    <property type="match status" value="1"/>
</dbReference>
<dbReference type="Proteomes" id="UP000018855">
    <property type="component" value="Unassembled WGS sequence"/>
</dbReference>
<keyword evidence="2" id="KW-0949">S-adenosyl-L-methionine</keyword>
<dbReference type="PANTHER" id="PTHR43837:SF1">
    <property type="entry name" value="RIBOSOMAL PROTEIN US12 METHYLTHIOTRANSFERASE RIMO"/>
    <property type="match status" value="1"/>
</dbReference>
<gene>
    <name evidence="7" type="ORF">Q619_VDC00108G0001</name>
</gene>
<dbReference type="InterPro" id="IPR005840">
    <property type="entry name" value="Ribosomal_uS12_MeSTrfase_RimO"/>
</dbReference>
<dbReference type="AlphaFoldDB" id="W1V9B1"/>
<dbReference type="GO" id="GO:0035599">
    <property type="term" value="F:aspartic acid methylthiotransferase activity"/>
    <property type="evidence" value="ECO:0007669"/>
    <property type="project" value="TreeGrafter"/>
</dbReference>
<dbReference type="PATRIC" id="fig|1403949.3.peg.260"/>
<keyword evidence="4" id="KW-0408">Iron</keyword>
<dbReference type="GO" id="GO:0005829">
    <property type="term" value="C:cytosol"/>
    <property type="evidence" value="ECO:0007669"/>
    <property type="project" value="TreeGrafter"/>
</dbReference>
<name>W1V9B1_9FIRM</name>
<evidence type="ECO:0000313" key="8">
    <source>
        <dbReference type="Proteomes" id="UP000018855"/>
    </source>
</evidence>
<evidence type="ECO:0000256" key="1">
    <source>
        <dbReference type="ARBA" id="ARBA00022485"/>
    </source>
</evidence>
<dbReference type="GO" id="GO:0005840">
    <property type="term" value="C:ribosome"/>
    <property type="evidence" value="ECO:0007669"/>
    <property type="project" value="UniProtKB-KW"/>
</dbReference>
<evidence type="ECO:0000259" key="6">
    <source>
        <dbReference type="PROSITE" id="PS51918"/>
    </source>
</evidence>
<evidence type="ECO:0000313" key="7">
    <source>
        <dbReference type="EMBL" id="ETJ01450.1"/>
    </source>
</evidence>
<keyword evidence="3" id="KW-0479">Metal-binding</keyword>
<keyword evidence="7" id="KW-0689">Ribosomal protein</keyword>
<dbReference type="PROSITE" id="PS51918">
    <property type="entry name" value="RADICAL_SAM"/>
    <property type="match status" value="1"/>
</dbReference>
<protein>
    <submittedName>
        <fullName evidence="7">Ribosomal protein S12 methylthiotransferase RimO</fullName>
    </submittedName>
</protein>
<evidence type="ECO:0000256" key="4">
    <source>
        <dbReference type="ARBA" id="ARBA00023004"/>
    </source>
</evidence>
<dbReference type="InterPro" id="IPR002792">
    <property type="entry name" value="TRAM_dom"/>
</dbReference>
<evidence type="ECO:0000256" key="2">
    <source>
        <dbReference type="ARBA" id="ARBA00022691"/>
    </source>
</evidence>
<dbReference type="Pfam" id="PF18693">
    <property type="entry name" value="TRAM_2"/>
    <property type="match status" value="1"/>
</dbReference>
<keyword evidence="7" id="KW-0808">Transferase</keyword>
<accession>W1V9B1</accession>
<dbReference type="InterPro" id="IPR007197">
    <property type="entry name" value="rSAM"/>
</dbReference>
<dbReference type="PANTHER" id="PTHR43837">
    <property type="entry name" value="RIBOSOMAL PROTEIN S12 METHYLTHIOTRANSFERASE RIMO"/>
    <property type="match status" value="1"/>
</dbReference>
<dbReference type="Gene3D" id="2.40.50.140">
    <property type="entry name" value="Nucleic acid-binding proteins"/>
    <property type="match status" value="1"/>
</dbReference>